<feature type="compositionally biased region" description="Basic and acidic residues" evidence="2">
    <location>
        <begin position="450"/>
        <end position="466"/>
    </location>
</feature>
<dbReference type="PROSITE" id="PS50158">
    <property type="entry name" value="ZF_CCHC"/>
    <property type="match status" value="5"/>
</dbReference>
<feature type="domain" description="CCHC-type" evidence="3">
    <location>
        <begin position="360"/>
        <end position="373"/>
    </location>
</feature>
<dbReference type="InterPro" id="IPR036875">
    <property type="entry name" value="Znf_CCHC_sf"/>
</dbReference>
<feature type="domain" description="N-acetyltransferase" evidence="4">
    <location>
        <begin position="564"/>
        <end position="734"/>
    </location>
</feature>
<dbReference type="Proteomes" id="UP001472677">
    <property type="component" value="Unassembled WGS sequence"/>
</dbReference>
<feature type="domain" description="CCHC-type" evidence="3">
    <location>
        <begin position="392"/>
        <end position="405"/>
    </location>
</feature>
<feature type="domain" description="CCHC-type" evidence="3">
    <location>
        <begin position="415"/>
        <end position="428"/>
    </location>
</feature>
<dbReference type="PANTHER" id="PTHR46978">
    <property type="entry name" value="ZINC KNUCKLE (CCHC-TYPE) FAMILY PROTEIN"/>
    <property type="match status" value="1"/>
</dbReference>
<dbReference type="Gene3D" id="3.40.630.30">
    <property type="match status" value="1"/>
</dbReference>
<feature type="domain" description="CCHC-type" evidence="3">
    <location>
        <begin position="282"/>
        <end position="297"/>
    </location>
</feature>
<protein>
    <recommendedName>
        <fullName evidence="7">Histone acetyltransferase</fullName>
    </recommendedName>
</protein>
<evidence type="ECO:0000259" key="4">
    <source>
        <dbReference type="PROSITE" id="PS51186"/>
    </source>
</evidence>
<name>A0ABR2BL67_9ROSI</name>
<dbReference type="SUPFAM" id="SSF55729">
    <property type="entry name" value="Acyl-CoA N-acyltransferases (Nat)"/>
    <property type="match status" value="1"/>
</dbReference>
<evidence type="ECO:0000259" key="3">
    <source>
        <dbReference type="PROSITE" id="PS50158"/>
    </source>
</evidence>
<evidence type="ECO:0008006" key="7">
    <source>
        <dbReference type="Google" id="ProtNLM"/>
    </source>
</evidence>
<keyword evidence="1" id="KW-0862">Zinc</keyword>
<keyword evidence="6" id="KW-1185">Reference proteome</keyword>
<proteinExistence type="predicted"/>
<organism evidence="5 6">
    <name type="scientific">Hibiscus sabdariffa</name>
    <name type="common">roselle</name>
    <dbReference type="NCBI Taxonomy" id="183260"/>
    <lineage>
        <taxon>Eukaryota</taxon>
        <taxon>Viridiplantae</taxon>
        <taxon>Streptophyta</taxon>
        <taxon>Embryophyta</taxon>
        <taxon>Tracheophyta</taxon>
        <taxon>Spermatophyta</taxon>
        <taxon>Magnoliopsida</taxon>
        <taxon>eudicotyledons</taxon>
        <taxon>Gunneridae</taxon>
        <taxon>Pentapetalae</taxon>
        <taxon>rosids</taxon>
        <taxon>malvids</taxon>
        <taxon>Malvales</taxon>
        <taxon>Malvaceae</taxon>
        <taxon>Malvoideae</taxon>
        <taxon>Hibiscus</taxon>
    </lineage>
</organism>
<dbReference type="Pfam" id="PF00098">
    <property type="entry name" value="zf-CCHC"/>
    <property type="match status" value="4"/>
</dbReference>
<dbReference type="SUPFAM" id="SSF57756">
    <property type="entry name" value="Retrovirus zinc finger-like domains"/>
    <property type="match status" value="3"/>
</dbReference>
<keyword evidence="1" id="KW-0863">Zinc-finger</keyword>
<feature type="region of interest" description="Disordered" evidence="2">
    <location>
        <begin position="434"/>
        <end position="545"/>
    </location>
</feature>
<reference evidence="5 6" key="1">
    <citation type="journal article" date="2024" name="G3 (Bethesda)">
        <title>Genome assembly of Hibiscus sabdariffa L. provides insights into metabolisms of medicinal natural products.</title>
        <authorList>
            <person name="Kim T."/>
        </authorList>
    </citation>
    <scope>NUCLEOTIDE SEQUENCE [LARGE SCALE GENOMIC DNA]</scope>
    <source>
        <strain evidence="5">TK-2024</strain>
        <tissue evidence="5">Old leaves</tissue>
    </source>
</reference>
<dbReference type="InterPro" id="IPR016181">
    <property type="entry name" value="Acyl_CoA_acyltransferase"/>
</dbReference>
<feature type="domain" description="CCHC-type" evidence="3">
    <location>
        <begin position="240"/>
        <end position="255"/>
    </location>
</feature>
<dbReference type="InterPro" id="IPR000182">
    <property type="entry name" value="GNAT_dom"/>
</dbReference>
<feature type="compositionally biased region" description="Low complexity" evidence="2">
    <location>
        <begin position="527"/>
        <end position="538"/>
    </location>
</feature>
<sequence>MTVGLVGGDDQHYDPETRAINRCQGKIGDVRAGDREDDLGIFQARGGAFLPSSVVKGKAKSAKIEIEENGSGPLDSKSLMVLSGSDDEEANEDLSLEIVEKALLVNAARFDEGIHGASDDASVVYVVDLASSSSCGGTDVAGTSGGSEEADLDLKSKKIIKRETKKTKVEKVTITEDGDNAEMIEIDKVETVEQAITTKAAEPVEPLDPNTADKSDNIVLRKLLRGARYFDPPDSGWETCYNCGEEGHMAVNCKSASKRKKSCFLCGSLDHGARICSKAQDCFICKKNGHRAKDCPNKHNSGLKYGNICLRCGGSGHDMFSCRNDYSHNDFKELQCYICKSFGHICCVNFVDTKVREVSCYRCGQLGHTGLSCGRSRRETKETTDDGSPSLCYKCGEGGHFARECTTGTPSSSLCYKCGGGGHFARECSSAKVGKRNREASTPNRRPRRENREYLGYKSAPHDQGKVCKRKKMKFEDNGFSTPRKEKQRDGCITEDHGDFSNRKLSTRSHWRSPKTTPAKGHKRKSSASGGRISGSRSSKTRISHRYSASRFSNFGNDEPRRGYNWWPVQPSDLGILEQIHSDVFPIRYESEFFQNVVNGRDIVSWAAVDRSQPNGRTDELIGFVTARIVMTKDSEIADLLRYDSSKGDQTLVYILTLGVVDAYRNLGIATSLIHEVIKYASSIPVCRAVYLHVISYNNPAIHLYKKMSFKCIRRLHGFYLINGQHFDSSLFVYYVNGGRSPCSPLVLVTFFITCVKTGLKSVAAKLRKNEEKMVKWPKCKETRGLVPLQNKQTIKTELSGCEYV</sequence>
<dbReference type="SMART" id="SM00343">
    <property type="entry name" value="ZnF_C2HC"/>
    <property type="match status" value="8"/>
</dbReference>
<evidence type="ECO:0000256" key="2">
    <source>
        <dbReference type="SAM" id="MobiDB-lite"/>
    </source>
</evidence>
<dbReference type="Gene3D" id="4.10.60.10">
    <property type="entry name" value="Zinc finger, CCHC-type"/>
    <property type="match status" value="4"/>
</dbReference>
<dbReference type="CDD" id="cd04301">
    <property type="entry name" value="NAT_SF"/>
    <property type="match status" value="1"/>
</dbReference>
<evidence type="ECO:0000313" key="6">
    <source>
        <dbReference type="Proteomes" id="UP001472677"/>
    </source>
</evidence>
<dbReference type="EMBL" id="JBBPBM010000105">
    <property type="protein sequence ID" value="KAK8507886.1"/>
    <property type="molecule type" value="Genomic_DNA"/>
</dbReference>
<evidence type="ECO:0000256" key="1">
    <source>
        <dbReference type="PROSITE-ProRule" id="PRU00047"/>
    </source>
</evidence>
<dbReference type="PANTHER" id="PTHR46978:SF1">
    <property type="entry name" value="ZINC KNUCKLE (CCHC-TYPE) FAMILY PROTEIN"/>
    <property type="match status" value="1"/>
</dbReference>
<comment type="caution">
    <text evidence="5">The sequence shown here is derived from an EMBL/GenBank/DDBJ whole genome shotgun (WGS) entry which is preliminary data.</text>
</comment>
<dbReference type="Pfam" id="PF00583">
    <property type="entry name" value="Acetyltransf_1"/>
    <property type="match status" value="1"/>
</dbReference>
<evidence type="ECO:0000313" key="5">
    <source>
        <dbReference type="EMBL" id="KAK8507886.1"/>
    </source>
</evidence>
<gene>
    <name evidence="5" type="ORF">V6N12_074450</name>
</gene>
<dbReference type="InterPro" id="IPR001878">
    <property type="entry name" value="Znf_CCHC"/>
</dbReference>
<keyword evidence="1" id="KW-0479">Metal-binding</keyword>
<feature type="compositionally biased region" description="Basic and acidic residues" evidence="2">
    <location>
        <begin position="483"/>
        <end position="502"/>
    </location>
</feature>
<accession>A0ABR2BL67</accession>
<dbReference type="PROSITE" id="PS51186">
    <property type="entry name" value="GNAT"/>
    <property type="match status" value="1"/>
</dbReference>